<gene>
    <name evidence="2" type="ORF">A2U01_0014103</name>
</gene>
<keyword evidence="3" id="KW-1185">Reference proteome</keyword>
<feature type="region of interest" description="Disordered" evidence="1">
    <location>
        <begin position="168"/>
        <end position="196"/>
    </location>
</feature>
<evidence type="ECO:0000313" key="2">
    <source>
        <dbReference type="EMBL" id="MCH93155.1"/>
    </source>
</evidence>
<name>A0A392N1X2_9FABA</name>
<accession>A0A392N1X2</accession>
<dbReference type="AlphaFoldDB" id="A0A392N1X2"/>
<proteinExistence type="predicted"/>
<protein>
    <submittedName>
        <fullName evidence="2">Uncharacterized protein</fullName>
    </submittedName>
</protein>
<dbReference type="Proteomes" id="UP000265520">
    <property type="component" value="Unassembled WGS sequence"/>
</dbReference>
<dbReference type="EMBL" id="LXQA010024290">
    <property type="protein sequence ID" value="MCH93155.1"/>
    <property type="molecule type" value="Genomic_DNA"/>
</dbReference>
<evidence type="ECO:0000256" key="1">
    <source>
        <dbReference type="SAM" id="MobiDB-lite"/>
    </source>
</evidence>
<reference evidence="2 3" key="1">
    <citation type="journal article" date="2018" name="Front. Plant Sci.">
        <title>Red Clover (Trifolium pratense) and Zigzag Clover (T. medium) - A Picture of Genomic Similarities and Differences.</title>
        <authorList>
            <person name="Dluhosova J."/>
            <person name="Istvanek J."/>
            <person name="Nedelnik J."/>
            <person name="Repkova J."/>
        </authorList>
    </citation>
    <scope>NUCLEOTIDE SEQUENCE [LARGE SCALE GENOMIC DNA]</scope>
    <source>
        <strain evidence="3">cv. 10/8</strain>
        <tissue evidence="2">Leaf</tissue>
    </source>
</reference>
<comment type="caution">
    <text evidence="2">The sequence shown here is derived from an EMBL/GenBank/DDBJ whole genome shotgun (WGS) entry which is preliminary data.</text>
</comment>
<organism evidence="2 3">
    <name type="scientific">Trifolium medium</name>
    <dbReference type="NCBI Taxonomy" id="97028"/>
    <lineage>
        <taxon>Eukaryota</taxon>
        <taxon>Viridiplantae</taxon>
        <taxon>Streptophyta</taxon>
        <taxon>Embryophyta</taxon>
        <taxon>Tracheophyta</taxon>
        <taxon>Spermatophyta</taxon>
        <taxon>Magnoliopsida</taxon>
        <taxon>eudicotyledons</taxon>
        <taxon>Gunneridae</taxon>
        <taxon>Pentapetalae</taxon>
        <taxon>rosids</taxon>
        <taxon>fabids</taxon>
        <taxon>Fabales</taxon>
        <taxon>Fabaceae</taxon>
        <taxon>Papilionoideae</taxon>
        <taxon>50 kb inversion clade</taxon>
        <taxon>NPAAA clade</taxon>
        <taxon>Hologalegina</taxon>
        <taxon>IRL clade</taxon>
        <taxon>Trifolieae</taxon>
        <taxon>Trifolium</taxon>
    </lineage>
</organism>
<evidence type="ECO:0000313" key="3">
    <source>
        <dbReference type="Proteomes" id="UP000265520"/>
    </source>
</evidence>
<sequence>MGQHSKPSCMGQGGSFKKKGGVINNGSVIGPNSVKSTSNIEKKVVKLVADRKGVHREPSLHKIPSKVTQNKHVGVRNSIPLSSKLVNRSIGVKEDNTCTRNPPGRFKASNGKENSVSSAGSILCCSSLNSSDIRNCNKQFWNRNDMAMADKVWKGVVELGVEGEEVEEVYRGRISNNEKRDTETKKSREHNKQVKP</sequence>
<feature type="region of interest" description="Disordered" evidence="1">
    <location>
        <begin position="94"/>
        <end position="113"/>
    </location>
</feature>
<feature type="region of interest" description="Disordered" evidence="1">
    <location>
        <begin position="1"/>
        <end position="30"/>
    </location>
</feature>